<feature type="transmembrane region" description="Helical" evidence="1">
    <location>
        <begin position="116"/>
        <end position="137"/>
    </location>
</feature>
<evidence type="ECO:0000313" key="2">
    <source>
        <dbReference type="EMBL" id="KAF1833080.1"/>
    </source>
</evidence>
<name>A0A6A5K9W6_9PLEO</name>
<dbReference type="OrthoDB" id="3524679at2759"/>
<gene>
    <name evidence="2" type="ORF">BDW02DRAFT_580686</name>
</gene>
<evidence type="ECO:0000256" key="1">
    <source>
        <dbReference type="SAM" id="Phobius"/>
    </source>
</evidence>
<accession>A0A6A5K9W6</accession>
<dbReference type="Proteomes" id="UP000800040">
    <property type="component" value="Unassembled WGS sequence"/>
</dbReference>
<sequence length="193" mass="20476">MIPFLLLNFIRSRIHTKGFFVSILTFISLVIYRPCASFPPNNTGSAAPPPLECFPGDTSPGLSSIPMTHPLLHAALSLQKSSLYPLPALASTLYLISILYYFIARRRGGRNEKASKLLLGISAALGVAGALSAMASAKAVHEVGVLLGHDGERELVIQAGSWEGVGLWIAAGIHFGVVTYAACGMPGGRLGFW</sequence>
<dbReference type="EMBL" id="ML975325">
    <property type="protein sequence ID" value="KAF1833080.1"/>
    <property type="molecule type" value="Genomic_DNA"/>
</dbReference>
<feature type="transmembrane region" description="Helical" evidence="1">
    <location>
        <begin position="84"/>
        <end position="104"/>
    </location>
</feature>
<dbReference type="AlphaFoldDB" id="A0A6A5K9W6"/>
<keyword evidence="3" id="KW-1185">Reference proteome</keyword>
<feature type="transmembrane region" description="Helical" evidence="1">
    <location>
        <begin position="165"/>
        <end position="183"/>
    </location>
</feature>
<reference evidence="2" key="1">
    <citation type="submission" date="2020-01" db="EMBL/GenBank/DDBJ databases">
        <authorList>
            <consortium name="DOE Joint Genome Institute"/>
            <person name="Haridas S."/>
            <person name="Albert R."/>
            <person name="Binder M."/>
            <person name="Bloem J."/>
            <person name="Labutti K."/>
            <person name="Salamov A."/>
            <person name="Andreopoulos B."/>
            <person name="Baker S.E."/>
            <person name="Barry K."/>
            <person name="Bills G."/>
            <person name="Bluhm B.H."/>
            <person name="Cannon C."/>
            <person name="Castanera R."/>
            <person name="Culley D.E."/>
            <person name="Daum C."/>
            <person name="Ezra D."/>
            <person name="Gonzalez J.B."/>
            <person name="Henrissat B."/>
            <person name="Kuo A."/>
            <person name="Liang C."/>
            <person name="Lipzen A."/>
            <person name="Lutzoni F."/>
            <person name="Magnuson J."/>
            <person name="Mondo S."/>
            <person name="Nolan M."/>
            <person name="Ohm R."/>
            <person name="Pangilinan J."/>
            <person name="Park H.-J."/>
            <person name="Ramirez L."/>
            <person name="Alfaro M."/>
            <person name="Sun H."/>
            <person name="Tritt A."/>
            <person name="Yoshinaga Y."/>
            <person name="Zwiers L.-H."/>
            <person name="Turgeon B.G."/>
            <person name="Goodwin S.B."/>
            <person name="Spatafora J.W."/>
            <person name="Crous P.W."/>
            <person name="Grigoriev I.V."/>
        </authorList>
    </citation>
    <scope>NUCLEOTIDE SEQUENCE</scope>
    <source>
        <strain evidence="2">P77</strain>
    </source>
</reference>
<evidence type="ECO:0000313" key="3">
    <source>
        <dbReference type="Proteomes" id="UP000800040"/>
    </source>
</evidence>
<protein>
    <submittedName>
        <fullName evidence="2">Uncharacterized protein</fullName>
    </submittedName>
</protein>
<keyword evidence="1" id="KW-1133">Transmembrane helix</keyword>
<proteinExistence type="predicted"/>
<keyword evidence="1" id="KW-0472">Membrane</keyword>
<feature type="transmembrane region" description="Helical" evidence="1">
    <location>
        <begin position="14"/>
        <end position="32"/>
    </location>
</feature>
<keyword evidence="1" id="KW-0812">Transmembrane</keyword>
<organism evidence="2 3">
    <name type="scientific">Decorospora gaudefroyi</name>
    <dbReference type="NCBI Taxonomy" id="184978"/>
    <lineage>
        <taxon>Eukaryota</taxon>
        <taxon>Fungi</taxon>
        <taxon>Dikarya</taxon>
        <taxon>Ascomycota</taxon>
        <taxon>Pezizomycotina</taxon>
        <taxon>Dothideomycetes</taxon>
        <taxon>Pleosporomycetidae</taxon>
        <taxon>Pleosporales</taxon>
        <taxon>Pleosporineae</taxon>
        <taxon>Pleosporaceae</taxon>
        <taxon>Decorospora</taxon>
    </lineage>
</organism>